<proteinExistence type="predicted"/>
<dbReference type="Proteomes" id="UP000464308">
    <property type="component" value="Segment"/>
</dbReference>
<keyword evidence="2" id="KW-1185">Reference proteome</keyword>
<gene>
    <name evidence="1" type="ORF">altidsur_52</name>
</gene>
<protein>
    <submittedName>
        <fullName evidence="1">Internal head protein</fullName>
    </submittedName>
</protein>
<reference evidence="2" key="1">
    <citation type="submission" date="2019-12" db="EMBL/GenBank/DDBJ databases">
        <authorList>
            <person name="Olsen N.S."/>
            <person name="Junco L.M.F."/>
            <person name="Kot W."/>
            <person name="Hansen L.H."/>
        </authorList>
    </citation>
    <scope>NUCLEOTIDE SEQUENCE [LARGE SCALE GENOMIC DNA]</scope>
</reference>
<dbReference type="InterPro" id="IPR038996">
    <property type="entry name" value="Gp14"/>
</dbReference>
<dbReference type="EMBL" id="MN850568">
    <property type="protein sequence ID" value="QHR65319.1"/>
    <property type="molecule type" value="Genomic_DNA"/>
</dbReference>
<organism evidence="1 2">
    <name type="scientific">Escherichia phage altidsur</name>
    <dbReference type="NCBI Taxonomy" id="2696381"/>
    <lineage>
        <taxon>Viruses</taxon>
        <taxon>Duplodnaviria</taxon>
        <taxon>Heunggongvirae</taxon>
        <taxon>Uroviricota</taxon>
        <taxon>Caudoviricetes</taxon>
        <taxon>Autographivirales</taxon>
        <taxon>Autoscriptoviridae</taxon>
        <taxon>Stentvirinae</taxon>
        <taxon>Bonnellvirus</taxon>
        <taxon>Bonnellvirus altidsur</taxon>
    </lineage>
</organism>
<evidence type="ECO:0000313" key="1">
    <source>
        <dbReference type="EMBL" id="QHR65319.1"/>
    </source>
</evidence>
<accession>A0A6B9WPP6</accession>
<sequence>MGWAAFAKAGADATNSFITTYAQGRAERAQMKAVQAENERLNKQTWQAMGQRINTVNLQRGLLRQQTGTDLYNINKEANRASGASINNAAAAGIEGASVDEAVTDISRQNQESQAQTRFNEQIQEMNLDTSINDIIDTAVAAQRYSQKPASNSMIVGRAIGVSAMQFASSLAQTSFDYMPTEGAKGTGTQSGSAGATASTFDNLGSSTASYGTTNWMQKAGEFNPVPAQYQSNRYMGYGSGSIFGG</sequence>
<name>A0A6B9WPP6_9CAUD</name>
<dbReference type="Pfam" id="PF24072">
    <property type="entry name" value="T7_gp14"/>
    <property type="match status" value="1"/>
</dbReference>
<evidence type="ECO:0000313" key="2">
    <source>
        <dbReference type="Proteomes" id="UP000464308"/>
    </source>
</evidence>